<evidence type="ECO:0000313" key="2">
    <source>
        <dbReference type="EMBL" id="GAI05424.1"/>
    </source>
</evidence>
<dbReference type="EMBL" id="BARV01003323">
    <property type="protein sequence ID" value="GAI05424.1"/>
    <property type="molecule type" value="Genomic_DNA"/>
</dbReference>
<feature type="non-terminal residue" evidence="2">
    <location>
        <position position="1"/>
    </location>
</feature>
<dbReference type="InterPro" id="IPR036837">
    <property type="entry name" value="Cation_efflux_CTD_sf"/>
</dbReference>
<organism evidence="2">
    <name type="scientific">marine sediment metagenome</name>
    <dbReference type="NCBI Taxonomy" id="412755"/>
    <lineage>
        <taxon>unclassified sequences</taxon>
        <taxon>metagenomes</taxon>
        <taxon>ecological metagenomes</taxon>
    </lineage>
</organism>
<gene>
    <name evidence="2" type="ORF">S06H3_08016</name>
</gene>
<dbReference type="Pfam" id="PF16916">
    <property type="entry name" value="ZT_dimer"/>
    <property type="match status" value="1"/>
</dbReference>
<comment type="caution">
    <text evidence="2">The sequence shown here is derived from an EMBL/GenBank/DDBJ whole genome shotgun (WGS) entry which is preliminary data.</text>
</comment>
<dbReference type="InterPro" id="IPR027470">
    <property type="entry name" value="Cation_efflux_CTD"/>
</dbReference>
<evidence type="ECO:0000259" key="1">
    <source>
        <dbReference type="Pfam" id="PF16916"/>
    </source>
</evidence>
<feature type="domain" description="Cation efflux protein cytoplasmic" evidence="1">
    <location>
        <begin position="19"/>
        <end position="90"/>
    </location>
</feature>
<dbReference type="Gene3D" id="3.30.70.1350">
    <property type="entry name" value="Cation efflux protein, cytoplasmic domain"/>
    <property type="match status" value="1"/>
</dbReference>
<reference evidence="2" key="1">
    <citation type="journal article" date="2014" name="Front. Microbiol.">
        <title>High frequency of phylogenetically diverse reductive dehalogenase-homologous genes in deep subseafloor sedimentary metagenomes.</title>
        <authorList>
            <person name="Kawai M."/>
            <person name="Futagami T."/>
            <person name="Toyoda A."/>
            <person name="Takaki Y."/>
            <person name="Nishi S."/>
            <person name="Hori S."/>
            <person name="Arai W."/>
            <person name="Tsubouchi T."/>
            <person name="Morono Y."/>
            <person name="Uchiyama I."/>
            <person name="Ito T."/>
            <person name="Fujiyama A."/>
            <person name="Inagaki F."/>
            <person name="Takami H."/>
        </authorList>
    </citation>
    <scope>NUCLEOTIDE SEQUENCE</scope>
    <source>
        <strain evidence="2">Expedition CK06-06</strain>
    </source>
</reference>
<dbReference type="SUPFAM" id="SSF160240">
    <property type="entry name" value="Cation efflux protein cytoplasmic domain-like"/>
    <property type="match status" value="1"/>
</dbReference>
<dbReference type="AlphaFoldDB" id="X1MGD0"/>
<proteinExistence type="predicted"/>
<name>X1MGD0_9ZZZZ</name>
<protein>
    <recommendedName>
        <fullName evidence="1">Cation efflux protein cytoplasmic domain-containing protein</fullName>
    </recommendedName>
</protein>
<sequence length="164" mass="18201">SFSLGKEAVDSLLDVSAGEETEEKIKSIARAQDIEIDSLKTQKKGSAVTANLEIKLPSNLNVEEATKISNSLREKLIKAIEDLQYVAIQIRSHEIETGFYKPDFGKGFGWQRGGRFKHKEEKADGQGPGGYCICPKCDYKTPHQRGVPCSSLKCPECNINLERK</sequence>
<accession>X1MGD0</accession>